<organism evidence="2">
    <name type="scientific">Candidatus Berkiella aquae</name>
    <dbReference type="NCBI Taxonomy" id="295108"/>
    <lineage>
        <taxon>Bacteria</taxon>
        <taxon>Pseudomonadati</taxon>
        <taxon>Pseudomonadota</taxon>
        <taxon>Gammaproteobacteria</taxon>
        <taxon>Candidatus Berkiellales</taxon>
        <taxon>Candidatus Berkiellaceae</taxon>
        <taxon>Candidatus Berkiella</taxon>
    </lineage>
</organism>
<dbReference type="EMBL" id="LKAJ02000001">
    <property type="protein sequence ID" value="MCS5709852.1"/>
    <property type="molecule type" value="Genomic_DNA"/>
</dbReference>
<dbReference type="SUPFAM" id="SSF56112">
    <property type="entry name" value="Protein kinase-like (PK-like)"/>
    <property type="match status" value="1"/>
</dbReference>
<dbReference type="InterPro" id="IPR002575">
    <property type="entry name" value="Aminoglycoside_PTrfase"/>
</dbReference>
<dbReference type="GO" id="GO:0016740">
    <property type="term" value="F:transferase activity"/>
    <property type="evidence" value="ECO:0007669"/>
    <property type="project" value="UniProtKB-KW"/>
</dbReference>
<gene>
    <name evidence="3" type="ORF">HT99x_000270</name>
    <name evidence="2" type="ORF">HT99x_02790</name>
</gene>
<dbReference type="InterPro" id="IPR011009">
    <property type="entry name" value="Kinase-like_dom_sf"/>
</dbReference>
<proteinExistence type="predicted"/>
<dbReference type="RefSeq" id="WP_075067389.1">
    <property type="nucleotide sequence ID" value="NZ_LKAJ02000001.1"/>
</dbReference>
<dbReference type="EMBL" id="LKAJ01000016">
    <property type="protein sequence ID" value="KRG19416.1"/>
    <property type="molecule type" value="Genomic_DNA"/>
</dbReference>
<dbReference type="Pfam" id="PF01636">
    <property type="entry name" value="APH"/>
    <property type="match status" value="1"/>
</dbReference>
<accession>A0A0Q9YTT9</accession>
<reference evidence="3" key="3">
    <citation type="submission" date="2021-06" db="EMBL/GenBank/DDBJ databases">
        <title>Genomic Description and Analysis of Intracellular Bacteria, Candidatus Berkiella cookevillensis and Candidatus Berkiella aquae.</title>
        <authorList>
            <person name="Kidane D.T."/>
            <person name="Mehari Y.T."/>
            <person name="Rice F.C."/>
            <person name="Arivett B.A."/>
            <person name="Farone A.L."/>
            <person name="Berk S.G."/>
            <person name="Farone M.B."/>
        </authorList>
    </citation>
    <scope>NUCLEOTIDE SEQUENCE</scope>
    <source>
        <strain evidence="3">HT99</strain>
    </source>
</reference>
<dbReference type="Gene3D" id="3.90.1200.10">
    <property type="match status" value="1"/>
</dbReference>
<dbReference type="STRING" id="295108.HT99x_02790"/>
<evidence type="ECO:0000259" key="1">
    <source>
        <dbReference type="Pfam" id="PF01636"/>
    </source>
</evidence>
<sequence>MNTSLFKIDWERASETFFIKDDELLALLAPFTQEPIQSCFLMGSGCANANYKVIFRSGLTVLLRIYLRDQFALSREIQIHQLVQDKIPIPKIHYTDSSFKNLAYPYAIMEWVEGELMRDVIVKGSTTDIVECAFSAGKLLNQLRHIPFQQAGFFNPDLSIQPFSADHTLDALFNLCCNEPIIAHYLGDSLLQALADYIKEHAFLLLDQTKANLTHADFDPSNILVKKHNDTYQIAALLDWEFALADSYLLDMGLFLRYSHRLPRIYQDSFIQGIEDKAESLPAHWQTRIKLKELICLLSLLYDNRHQTRPNMKKDVKRLLEDIVIV</sequence>
<reference evidence="2" key="1">
    <citation type="submission" date="2015-09" db="EMBL/GenBank/DDBJ databases">
        <title>Draft Genome Sequences of Two Novel Amoeba-resistant Intranuclear Bacteria, Candidatus Berkiella cookevillensis and Candidatus Berkiella aquae.</title>
        <authorList>
            <person name="Mehari Y.T."/>
            <person name="Arivett B.A."/>
            <person name="Farone A.L."/>
            <person name="Gunderson J.H."/>
            <person name="Farone M.B."/>
        </authorList>
    </citation>
    <scope>NUCLEOTIDE SEQUENCE [LARGE SCALE GENOMIC DNA]</scope>
    <source>
        <strain evidence="2">HT99</strain>
    </source>
</reference>
<dbReference type="Proteomes" id="UP000051497">
    <property type="component" value="Unassembled WGS sequence"/>
</dbReference>
<keyword evidence="4" id="KW-1185">Reference proteome</keyword>
<feature type="domain" description="Aminoglycoside phosphotransferase" evidence="1">
    <location>
        <begin position="43"/>
        <end position="278"/>
    </location>
</feature>
<dbReference type="InterPro" id="IPR051678">
    <property type="entry name" value="AGP_Transferase"/>
</dbReference>
<name>A0A0Q9YTT9_9GAMM</name>
<evidence type="ECO:0000313" key="4">
    <source>
        <dbReference type="Proteomes" id="UP000051497"/>
    </source>
</evidence>
<dbReference type="PANTHER" id="PTHR21310">
    <property type="entry name" value="AMINOGLYCOSIDE PHOSPHOTRANSFERASE-RELATED-RELATED"/>
    <property type="match status" value="1"/>
</dbReference>
<protein>
    <submittedName>
        <fullName evidence="3">Aminoglycoside phosphotransferase family protein</fullName>
    </submittedName>
    <submittedName>
        <fullName evidence="2">Phosphotransferase enzyme family protein</fullName>
    </submittedName>
</protein>
<dbReference type="OrthoDB" id="9799092at2"/>
<dbReference type="AlphaFoldDB" id="A0A0Q9YTT9"/>
<reference evidence="3" key="2">
    <citation type="journal article" date="2016" name="Genome Announc.">
        <title>Draft Genome Sequences of Two Novel Amoeba-Resistant Intranuclear Bacteria, 'Candidatus Berkiella cookevillensis' and 'Candidatus Berkiella aquae'.</title>
        <authorList>
            <person name="Mehari Y.T."/>
            <person name="Arivett B.A."/>
            <person name="Farone A.L."/>
            <person name="Gunderson J.H."/>
            <person name="Farone M.B."/>
        </authorList>
    </citation>
    <scope>NUCLEOTIDE SEQUENCE</scope>
    <source>
        <strain evidence="3">HT99</strain>
    </source>
</reference>
<comment type="caution">
    <text evidence="2">The sequence shown here is derived from an EMBL/GenBank/DDBJ whole genome shotgun (WGS) entry which is preliminary data.</text>
</comment>
<evidence type="ECO:0000313" key="3">
    <source>
        <dbReference type="EMBL" id="MCS5709852.1"/>
    </source>
</evidence>
<evidence type="ECO:0000313" key="2">
    <source>
        <dbReference type="EMBL" id="KRG19416.1"/>
    </source>
</evidence>
<keyword evidence="2" id="KW-0808">Transferase</keyword>